<feature type="region of interest" description="Disordered" evidence="1">
    <location>
        <begin position="32"/>
        <end position="68"/>
    </location>
</feature>
<keyword evidence="2" id="KW-0732">Signal</keyword>
<name>A0AAW4W5Q8_9FIRM</name>
<accession>A0AAW4W5Q8</accession>
<gene>
    <name evidence="4" type="ORF">LKD40_03815</name>
</gene>
<dbReference type="Proteomes" id="UP001198612">
    <property type="component" value="Unassembled WGS sequence"/>
</dbReference>
<evidence type="ECO:0000256" key="2">
    <source>
        <dbReference type="SAM" id="SignalP"/>
    </source>
</evidence>
<dbReference type="AlphaFoldDB" id="A0AAW4W5Q8"/>
<dbReference type="RefSeq" id="WP_227588460.1">
    <property type="nucleotide sequence ID" value="NZ_JAJEQQ010000004.1"/>
</dbReference>
<dbReference type="EMBL" id="JAJEQQ010000004">
    <property type="protein sequence ID" value="MCC2226939.1"/>
    <property type="molecule type" value="Genomic_DNA"/>
</dbReference>
<dbReference type="InterPro" id="IPR008964">
    <property type="entry name" value="Invasin/intimin_cell_adhesion"/>
</dbReference>
<dbReference type="SUPFAM" id="SSF49373">
    <property type="entry name" value="Invasin/intimin cell-adhesion fragments"/>
    <property type="match status" value="1"/>
</dbReference>
<feature type="domain" description="BIG2" evidence="3">
    <location>
        <begin position="771"/>
        <end position="850"/>
    </location>
</feature>
<dbReference type="Pfam" id="PF02368">
    <property type="entry name" value="Big_2"/>
    <property type="match status" value="1"/>
</dbReference>
<feature type="signal peptide" evidence="2">
    <location>
        <begin position="1"/>
        <end position="22"/>
    </location>
</feature>
<organism evidence="4 5">
    <name type="scientific">Blautia fusiformis</name>
    <dbReference type="NCBI Taxonomy" id="2881264"/>
    <lineage>
        <taxon>Bacteria</taxon>
        <taxon>Bacillati</taxon>
        <taxon>Bacillota</taxon>
        <taxon>Clostridia</taxon>
        <taxon>Lachnospirales</taxon>
        <taxon>Lachnospiraceae</taxon>
        <taxon>Blautia</taxon>
    </lineage>
</organism>
<proteinExistence type="predicted"/>
<comment type="caution">
    <text evidence="4">The sequence shown here is derived from an EMBL/GenBank/DDBJ whole genome shotgun (WGS) entry which is preliminary data.</text>
</comment>
<evidence type="ECO:0000259" key="3">
    <source>
        <dbReference type="SMART" id="SM00635"/>
    </source>
</evidence>
<evidence type="ECO:0000256" key="1">
    <source>
        <dbReference type="SAM" id="MobiDB-lite"/>
    </source>
</evidence>
<protein>
    <submittedName>
        <fullName evidence="4">Ig-like domain-containing protein</fullName>
    </submittedName>
</protein>
<feature type="domain" description="BIG2" evidence="3">
    <location>
        <begin position="681"/>
        <end position="763"/>
    </location>
</feature>
<dbReference type="InterPro" id="IPR003343">
    <property type="entry name" value="Big_2"/>
</dbReference>
<evidence type="ECO:0000313" key="5">
    <source>
        <dbReference type="Proteomes" id="UP001198612"/>
    </source>
</evidence>
<keyword evidence="5" id="KW-1185">Reference proteome</keyword>
<feature type="compositionally biased region" description="Acidic residues" evidence="1">
    <location>
        <begin position="40"/>
        <end position="54"/>
    </location>
</feature>
<dbReference type="Gene3D" id="2.60.40.1080">
    <property type="match status" value="1"/>
</dbReference>
<reference evidence="4 5" key="1">
    <citation type="submission" date="2021-10" db="EMBL/GenBank/DDBJ databases">
        <title>Anaerobic single-cell dispensing facilitates the cultivation of human gut bacteria.</title>
        <authorList>
            <person name="Afrizal A."/>
        </authorList>
    </citation>
    <scope>NUCLEOTIDE SEQUENCE [LARGE SCALE GENOMIC DNA]</scope>
    <source>
        <strain evidence="4 5">CLA-AA-H217</strain>
    </source>
</reference>
<sequence>MKKKRIAMLLVATLTFSQSMGAVIPVAAEELTADTGQETAETEESVQENDDSETTGEAASVPDLKDDEELSLQDDAENAEEEIAEEENTSEITELFGDNTENQEVFNDGSEGGESAAANEQYQLNLIFEGASGGQDLLPNSRVRIKSRLVDTIGYSDVSAYELKVAPVTGGNGAKMADVSLDGQDIVLDVYNKTGDARISATAFINGTEVAKREFWVNISEYVILPEKITDTSGNEINLEVGQQLDIAKDIKPQLVRYKDGKGDPIPVTGDNYKIVISSWTDESTGTVYHDYDTDGWKWIDVPGQELPILERTSGYGTYFGLTAMEKSADGNWHQIARRMYELDTLPGYNGDDSGNFGDSGHDSDDSEEKSFYNLTYDLEGTAGNEAMLPNNETTIVTDILDKTSGQHPVKDYKLEIIEQSKLAEATVSPDGKKLIIKSNDKTGVGCCYVAVKLLDKTGEYKEAFRKDIWFEVSEFMLLPENMTDKNGKLLNPAVGESINLANLKVKLVQYINGKGDPVEITGNDIKIVVMSWKDTESGKLQYDYDDEAWNMQKVSGQELPIMTRKSDDNTRLALSAMRKNKNGEWERLVRKHFEIGENSSKHSHSWKAVKTVQATCTSKGSRTDKCTSCDGVRTVTLPAKHTAVKDAAVAATVFKAGKKEGSHCKVCGKVLRKQITVAKLKPTISLTTSFLKMKASQSTTAFKAAGLAKGDYVTKVTSGNTGIVKVSSVTKKGTFRLTAGKKAGSTTVKVILASKKSASFKVTVQRGVVKTSKITVSTKSVTLKKGTTYRKLASSVKVTPVTSQEKVTYTSSNKKIVTVTSGGVIKGLKKGTATITIRSGSKRTTCKVTVK</sequence>
<dbReference type="SMART" id="SM00635">
    <property type="entry name" value="BID_2"/>
    <property type="match status" value="2"/>
</dbReference>
<evidence type="ECO:0000313" key="4">
    <source>
        <dbReference type="EMBL" id="MCC2226939.1"/>
    </source>
</evidence>
<feature type="chain" id="PRO_5043980594" evidence="2">
    <location>
        <begin position="23"/>
        <end position="852"/>
    </location>
</feature>